<proteinExistence type="inferred from homology"/>
<dbReference type="EMBL" id="JAPFFM010000014">
    <property type="protein sequence ID" value="KAJ6716446.1"/>
    <property type="molecule type" value="Genomic_DNA"/>
</dbReference>
<comment type="similarity">
    <text evidence="3">Belongs to the PMEI family.</text>
</comment>
<accession>A0A9Q0TRE1</accession>
<name>A0A9Q0TRE1_9ROSI</name>
<keyword evidence="5" id="KW-1185">Reference proteome</keyword>
<dbReference type="InterPro" id="IPR035513">
    <property type="entry name" value="Invertase/methylesterase_inhib"/>
</dbReference>
<reference evidence="4" key="2">
    <citation type="journal article" date="2023" name="Int. J. Mol. Sci.">
        <title>De Novo Assembly and Annotation of 11 Diverse Shrub Willow (Salix) Genomes Reveals Novel Gene Organization in Sex-Linked Regions.</title>
        <authorList>
            <person name="Hyden B."/>
            <person name="Feng K."/>
            <person name="Yates T.B."/>
            <person name="Jawdy S."/>
            <person name="Cereghino C."/>
            <person name="Smart L.B."/>
            <person name="Muchero W."/>
        </authorList>
    </citation>
    <scope>NUCLEOTIDE SEQUENCE</scope>
    <source>
        <tissue evidence="4">Shoot tip</tissue>
    </source>
</reference>
<reference evidence="4" key="1">
    <citation type="submission" date="2022-11" db="EMBL/GenBank/DDBJ databases">
        <authorList>
            <person name="Hyden B.L."/>
            <person name="Feng K."/>
            <person name="Yates T."/>
            <person name="Jawdy S."/>
            <person name="Smart L.B."/>
            <person name="Muchero W."/>
        </authorList>
    </citation>
    <scope>NUCLEOTIDE SEQUENCE</scope>
    <source>
        <tissue evidence="4">Shoot tip</tissue>
    </source>
</reference>
<dbReference type="InterPro" id="IPR006501">
    <property type="entry name" value="Pectinesterase_inhib_dom"/>
</dbReference>
<dbReference type="Proteomes" id="UP001151752">
    <property type="component" value="Chromosome 9"/>
</dbReference>
<keyword evidence="2" id="KW-1015">Disulfide bond</keyword>
<evidence type="ECO:0000313" key="5">
    <source>
        <dbReference type="Proteomes" id="UP001151752"/>
    </source>
</evidence>
<evidence type="ECO:0000256" key="1">
    <source>
        <dbReference type="ARBA" id="ARBA00022729"/>
    </source>
</evidence>
<comment type="caution">
    <text evidence="4">The sequence shown here is derived from an EMBL/GenBank/DDBJ whole genome shotgun (WGS) entry which is preliminary data.</text>
</comment>
<dbReference type="NCBIfam" id="TIGR01614">
    <property type="entry name" value="PME_inhib"/>
    <property type="match status" value="1"/>
</dbReference>
<sequence>MDATHTRHRINTLLQHKQDADMKQALQSCASRYDAVIKEDIPESLQALRLGNYKFAEGGTTDAAFEAKSCEEEFRRCKSPDMNRVVLCMTSPSWLRPLFRQS</sequence>
<evidence type="ECO:0000313" key="4">
    <source>
        <dbReference type="EMBL" id="KAJ6716446.1"/>
    </source>
</evidence>
<dbReference type="InterPro" id="IPR052421">
    <property type="entry name" value="PCW_Enzyme_Inhibitor"/>
</dbReference>
<dbReference type="GO" id="GO:0004857">
    <property type="term" value="F:enzyme inhibitor activity"/>
    <property type="evidence" value="ECO:0007669"/>
    <property type="project" value="InterPro"/>
</dbReference>
<evidence type="ECO:0000256" key="3">
    <source>
        <dbReference type="ARBA" id="ARBA00038471"/>
    </source>
</evidence>
<organism evidence="4 5">
    <name type="scientific">Salix koriyanagi</name>
    <dbReference type="NCBI Taxonomy" id="2511006"/>
    <lineage>
        <taxon>Eukaryota</taxon>
        <taxon>Viridiplantae</taxon>
        <taxon>Streptophyta</taxon>
        <taxon>Embryophyta</taxon>
        <taxon>Tracheophyta</taxon>
        <taxon>Spermatophyta</taxon>
        <taxon>Magnoliopsida</taxon>
        <taxon>eudicotyledons</taxon>
        <taxon>Gunneridae</taxon>
        <taxon>Pentapetalae</taxon>
        <taxon>rosids</taxon>
        <taxon>fabids</taxon>
        <taxon>Malpighiales</taxon>
        <taxon>Salicaceae</taxon>
        <taxon>Saliceae</taxon>
        <taxon>Salix</taxon>
    </lineage>
</organism>
<protein>
    <submittedName>
        <fullName evidence="4">INVERTASE INHIBITOR</fullName>
    </submittedName>
</protein>
<gene>
    <name evidence="4" type="ORF">OIU74_009054</name>
</gene>
<evidence type="ECO:0000256" key="2">
    <source>
        <dbReference type="ARBA" id="ARBA00023157"/>
    </source>
</evidence>
<keyword evidence="1" id="KW-0732">Signal</keyword>
<dbReference type="Gene3D" id="1.20.140.40">
    <property type="entry name" value="Invertase/pectin methylesterase inhibitor family protein"/>
    <property type="match status" value="1"/>
</dbReference>
<dbReference type="PANTHER" id="PTHR36710:SF13">
    <property type="entry name" value="PUTATIVE-RELATED"/>
    <property type="match status" value="1"/>
</dbReference>
<dbReference type="PANTHER" id="PTHR36710">
    <property type="entry name" value="PECTINESTERASE INHIBITOR-LIKE"/>
    <property type="match status" value="1"/>
</dbReference>
<dbReference type="SUPFAM" id="SSF101148">
    <property type="entry name" value="Plant invertase/pectin methylesterase inhibitor"/>
    <property type="match status" value="1"/>
</dbReference>
<dbReference type="AlphaFoldDB" id="A0A9Q0TRE1"/>